<dbReference type="SUPFAM" id="SSF52540">
    <property type="entry name" value="P-loop containing nucleoside triphosphate hydrolases"/>
    <property type="match status" value="1"/>
</dbReference>
<dbReference type="GO" id="GO:0005525">
    <property type="term" value="F:GTP binding"/>
    <property type="evidence" value="ECO:0007669"/>
    <property type="project" value="InterPro"/>
</dbReference>
<organism evidence="4 5">
    <name type="scientific">Chelydra serpentina</name>
    <name type="common">Snapping turtle</name>
    <name type="synonym">Testudo serpentina</name>
    <dbReference type="NCBI Taxonomy" id="8475"/>
    <lineage>
        <taxon>Eukaryota</taxon>
        <taxon>Metazoa</taxon>
        <taxon>Chordata</taxon>
        <taxon>Craniata</taxon>
        <taxon>Vertebrata</taxon>
        <taxon>Euteleostomi</taxon>
        <taxon>Archelosauria</taxon>
        <taxon>Testudinata</taxon>
        <taxon>Testudines</taxon>
        <taxon>Cryptodira</taxon>
        <taxon>Durocryptodira</taxon>
        <taxon>Americhelydia</taxon>
        <taxon>Chelydroidea</taxon>
        <taxon>Chelydridae</taxon>
        <taxon>Chelydra</taxon>
    </lineage>
</organism>
<dbReference type="PANTHER" id="PTHR14819">
    <property type="entry name" value="GTP-BINDING"/>
    <property type="match status" value="1"/>
</dbReference>
<dbReference type="AlphaFoldDB" id="A0A8C3SQD5"/>
<protein>
    <recommendedName>
        <fullName evidence="3">VLIG-type G domain-containing protein</fullName>
    </recommendedName>
</protein>
<reference evidence="4" key="1">
    <citation type="submission" date="2025-08" db="UniProtKB">
        <authorList>
            <consortium name="Ensembl"/>
        </authorList>
    </citation>
    <scope>IDENTIFICATION</scope>
</reference>
<feature type="compositionally biased region" description="Polar residues" evidence="2">
    <location>
        <begin position="1"/>
        <end position="17"/>
    </location>
</feature>
<proteinExistence type="inferred from homology"/>
<evidence type="ECO:0000313" key="4">
    <source>
        <dbReference type="Ensembl" id="ENSCSRP00000017215.1"/>
    </source>
</evidence>
<sequence length="918" mass="104262">NKGSDPQNEPLTPSTAQGEGCRPPSQPPDPQTARHQSDPEQQLRAAKGSFQLLGSPQRQERSTAFQDVLSRLNLEKHRSINIRLRDVLEICPESIKNRIPEALGDLPWHFLRKLMALNGTARNTSLGHKAPAEEIGDYQEELHIDGTFDFSDTEIKVSLNPLDVLCAVLLCSDSFLQQEILSKMSMCQFALPLLLPALDTPKCTLMLWAMRDIVRKWRPHNLAESRGFREESLVLTSMPTISFVRLGSCSFSKSKLLSEVLSPSQQHHDFFIHRDMESGNVPREIADGLVEISWYFPGGTDNSDFFPEPVAVTNLRGDIESQWLQFSFLTEVSSAVFIVTESIGEREYKLLSSLKESTAKYYFILNYKNEKPPKTLGFLNKLAPVLKLSKSQLLVKDRTMNNARFVKKVQSTIGTIVNLSPKTVSLEAMAVMARDLGIQVDEDCQACQCARTYGEEITAEIRDGAKYKREMLRLQGDPWKNLAKVEKELCRMKRQGDMATEDYKSELKQKLLEIRRQQNQCDLTNGLTKFINGIVQLNPVEKHYFLKWMKFSLDNTAKGNLSKMRAEYKKKCETPGVDRKQLEELDKLISDSSLGVEHFMRELGQFYEAECSMVKEGKMEEGQRQFTHLPRTAADLMLEGFPMELIDGDASNIPMNWVTDVLTHLNIRLGGRSRMVVITVLGVQSTGKSTLLNTMFGLQFAVSSGRCTRGAFMTLIKVTEAVQKLLSCDFILVIDTEGLKAPELTALEDSYQHDNELATLVIGLSDITIVNMAMENVSEMKDILQIVVHAFLRMEEIGQQPNCQFVHQNVSDVSAHDQNMRDRKHLLEQLNEMTKAAARMEKQSREMAFSDIMEYDPEKHNWYMPGLWHGVPPMAPVNIGYSESVCELKKYLFEFIKDRSLNRSAKDIPEFIEWVRSL</sequence>
<reference evidence="4" key="2">
    <citation type="submission" date="2025-09" db="UniProtKB">
        <authorList>
            <consortium name="Ensembl"/>
        </authorList>
    </citation>
    <scope>IDENTIFICATION</scope>
</reference>
<dbReference type="Pfam" id="PF25683">
    <property type="entry name" value="URGCP_GTPase"/>
    <property type="match status" value="1"/>
</dbReference>
<evidence type="ECO:0000259" key="3">
    <source>
        <dbReference type="PROSITE" id="PS51717"/>
    </source>
</evidence>
<dbReference type="PANTHER" id="PTHR14819:SF9">
    <property type="entry name" value="UP-REGULATOR OF CELL PROLIFERATION-LIKE"/>
    <property type="match status" value="1"/>
</dbReference>
<evidence type="ECO:0000256" key="2">
    <source>
        <dbReference type="SAM" id="MobiDB-lite"/>
    </source>
</evidence>
<evidence type="ECO:0000313" key="5">
    <source>
        <dbReference type="Proteomes" id="UP000694403"/>
    </source>
</evidence>
<feature type="domain" description="VLIG-type G" evidence="3">
    <location>
        <begin position="672"/>
        <end position="916"/>
    </location>
</feature>
<dbReference type="InterPro" id="IPR057365">
    <property type="entry name" value="URGCP"/>
</dbReference>
<dbReference type="InterPro" id="IPR027417">
    <property type="entry name" value="P-loop_NTPase"/>
</dbReference>
<dbReference type="InterPro" id="IPR030383">
    <property type="entry name" value="G_VLIG_dom"/>
</dbReference>
<dbReference type="Proteomes" id="UP000694403">
    <property type="component" value="Unplaced"/>
</dbReference>
<accession>A0A8C3SQD5</accession>
<evidence type="ECO:0000256" key="1">
    <source>
        <dbReference type="ARBA" id="ARBA00006828"/>
    </source>
</evidence>
<comment type="similarity">
    <text evidence="1">Belongs to the TRAFAC class dynamin-like GTPase superfamily. Very large inducible GTPase (VLIG) family.</text>
</comment>
<feature type="region of interest" description="Disordered" evidence="2">
    <location>
        <begin position="1"/>
        <end position="44"/>
    </location>
</feature>
<dbReference type="Gene3D" id="3.40.50.300">
    <property type="entry name" value="P-loop containing nucleotide triphosphate hydrolases"/>
    <property type="match status" value="1"/>
</dbReference>
<dbReference type="Ensembl" id="ENSCSRT00000018013.1">
    <property type="protein sequence ID" value="ENSCSRP00000017215.1"/>
    <property type="gene ID" value="ENSCSRG00000013234.1"/>
</dbReference>
<dbReference type="Pfam" id="PF25496">
    <property type="entry name" value="URGCP"/>
    <property type="match status" value="1"/>
</dbReference>
<dbReference type="InterPro" id="IPR052986">
    <property type="entry name" value="VLIG_GTPase"/>
</dbReference>
<dbReference type="PROSITE" id="PS51717">
    <property type="entry name" value="G_VLIG"/>
    <property type="match status" value="1"/>
</dbReference>
<name>A0A8C3SQD5_CHESE</name>
<keyword evidence="5" id="KW-1185">Reference proteome</keyword>